<accession>A0ACB0YEX6</accession>
<name>A0ACB0YEX6_MELEN</name>
<dbReference type="Proteomes" id="UP001497535">
    <property type="component" value="Unassembled WGS sequence"/>
</dbReference>
<reference evidence="1" key="1">
    <citation type="submission" date="2023-11" db="EMBL/GenBank/DDBJ databases">
        <authorList>
            <person name="Poullet M."/>
        </authorList>
    </citation>
    <scope>NUCLEOTIDE SEQUENCE</scope>
    <source>
        <strain evidence="1">E1834</strain>
    </source>
</reference>
<proteinExistence type="predicted"/>
<comment type="caution">
    <text evidence="1">The sequence shown here is derived from an EMBL/GenBank/DDBJ whole genome shotgun (WGS) entry which is preliminary data.</text>
</comment>
<dbReference type="EMBL" id="CAVMJV010000011">
    <property type="protein sequence ID" value="CAK5044010.1"/>
    <property type="molecule type" value="Genomic_DNA"/>
</dbReference>
<evidence type="ECO:0000313" key="1">
    <source>
        <dbReference type="EMBL" id="CAK5044010.1"/>
    </source>
</evidence>
<sequence length="84" mass="9970">MRESDRRISQGNDGPVSPNWLFIDSFLIIEMTKTLPVLSQLSFEDKVRLYTRNGLATIVFSQLYYILYYYILIRNFFILYSTSI</sequence>
<keyword evidence="2" id="KW-1185">Reference proteome</keyword>
<organism evidence="1 2">
    <name type="scientific">Meloidogyne enterolobii</name>
    <name type="common">Root-knot nematode worm</name>
    <name type="synonym">Meloidogyne mayaguensis</name>
    <dbReference type="NCBI Taxonomy" id="390850"/>
    <lineage>
        <taxon>Eukaryota</taxon>
        <taxon>Metazoa</taxon>
        <taxon>Ecdysozoa</taxon>
        <taxon>Nematoda</taxon>
        <taxon>Chromadorea</taxon>
        <taxon>Rhabditida</taxon>
        <taxon>Tylenchina</taxon>
        <taxon>Tylenchomorpha</taxon>
        <taxon>Tylenchoidea</taxon>
        <taxon>Meloidogynidae</taxon>
        <taxon>Meloidogyninae</taxon>
        <taxon>Meloidogyne</taxon>
    </lineage>
</organism>
<evidence type="ECO:0000313" key="2">
    <source>
        <dbReference type="Proteomes" id="UP001497535"/>
    </source>
</evidence>
<gene>
    <name evidence="1" type="ORF">MENTE1834_LOCUS11318</name>
</gene>
<protein>
    <submittedName>
        <fullName evidence="1">Uncharacterized protein</fullName>
    </submittedName>
</protein>